<keyword evidence="4" id="KW-1003">Cell membrane</keyword>
<dbReference type="SUPFAM" id="SSF52172">
    <property type="entry name" value="CheY-like"/>
    <property type="match status" value="1"/>
</dbReference>
<evidence type="ECO:0000256" key="3">
    <source>
        <dbReference type="ARBA" id="ARBA00012438"/>
    </source>
</evidence>
<dbReference type="Pfam" id="PF00072">
    <property type="entry name" value="Response_reg"/>
    <property type="match status" value="1"/>
</dbReference>
<feature type="transmembrane region" description="Helical" evidence="15">
    <location>
        <begin position="164"/>
        <end position="183"/>
    </location>
</feature>
<keyword evidence="10" id="KW-0902">Two-component regulatory system</keyword>
<feature type="modified residue" description="4-aspartylphosphate" evidence="13">
    <location>
        <position position="718"/>
    </location>
</feature>
<organism evidence="19 20">
    <name type="scientific">Simiduia curdlanivorans</name>
    <dbReference type="NCBI Taxonomy" id="1492769"/>
    <lineage>
        <taxon>Bacteria</taxon>
        <taxon>Pseudomonadati</taxon>
        <taxon>Pseudomonadota</taxon>
        <taxon>Gammaproteobacteria</taxon>
        <taxon>Cellvibrionales</taxon>
        <taxon>Cellvibrionaceae</taxon>
        <taxon>Simiduia</taxon>
    </lineage>
</organism>
<accession>A0ABV8V8T7</accession>
<dbReference type="CDD" id="cd16922">
    <property type="entry name" value="HATPase_EvgS-ArcB-TorS-like"/>
    <property type="match status" value="1"/>
</dbReference>
<dbReference type="RefSeq" id="WP_290263208.1">
    <property type="nucleotide sequence ID" value="NZ_JAUFQG010000004.1"/>
</dbReference>
<evidence type="ECO:0000256" key="5">
    <source>
        <dbReference type="ARBA" id="ARBA00022553"/>
    </source>
</evidence>
<evidence type="ECO:0000313" key="19">
    <source>
        <dbReference type="EMBL" id="MFC4363866.1"/>
    </source>
</evidence>
<dbReference type="SMART" id="SM00388">
    <property type="entry name" value="HisKA"/>
    <property type="match status" value="1"/>
</dbReference>
<gene>
    <name evidence="19" type="ORF">ACFOX3_16230</name>
</gene>
<feature type="transmembrane region" description="Helical" evidence="15">
    <location>
        <begin position="20"/>
        <end position="39"/>
    </location>
</feature>
<dbReference type="CDD" id="cd00082">
    <property type="entry name" value="HisKA"/>
    <property type="match status" value="1"/>
</dbReference>
<dbReference type="InterPro" id="IPR005467">
    <property type="entry name" value="His_kinase_dom"/>
</dbReference>
<dbReference type="Pfam" id="PF00512">
    <property type="entry name" value="HisKA"/>
    <property type="match status" value="1"/>
</dbReference>
<evidence type="ECO:0000256" key="6">
    <source>
        <dbReference type="ARBA" id="ARBA00022692"/>
    </source>
</evidence>
<dbReference type="Proteomes" id="UP001595840">
    <property type="component" value="Unassembled WGS sequence"/>
</dbReference>
<sequence length="943" mass="105254">MPNNLNHNSAIKGRSLKLALLPIAGITLILTALLAALYLTQLSKISLERGYHLSRLFAQLTYQSMHNRLLLQSVVHTSVTDSDIIAVRVYDLNKSPLIHSGPRFSPEANINPEKFGLDPSHQELGDSTLYIVPIHADHDAFAPFGWLIVEISTDDFTLLEYKTLLLAMLAGLIAACLSAYLVIGYSRQISEGIEQVLKGIKQLKKGQHDLHIEATELTEFDDVFNALNALALGLKETQDDIQRNIDQSIEDLRETLETIEIQNIELDLARKEAVEASRVKSDFLANTSHEIRTPLNGIIGFTSLLLKTSVSEQQREYLRTIQSSSQGLLTIINDVLDFSKIETGRLQLDYIPLHLRHVIEDAMQIMAPAAHEKNIQLILHIDRNLPSHLLGDPLRLKQILTNLVSNAIKFSSGGNVILNAILKTTEETQVEVEISVQDSGVGVSEQDREKLFQAFSQIDTSNTRKHGGTGLGLAVSKGLIRRMNGEIGVKSSGQGGALFWFTARFGVEQESYQQEATHLLANCHFGMFSANQQLANHMREIIKSESGILFTGTSIPEILTLVKSQSQLNQPLEVVFYDIEPQLERNFDLQSLAEFVDKLLLHYSCKTVFLTTPSARRAIEHNLTNIQCDYLEKPLIQSRVLSLLRNELMPEKEETKLGRKITPFDTRPKILAVDDNPANLQLVGELLNGLGMDVTLASDGKQAIELAERQLFDLIFMDLQMPIMDGIEATKVIRNKESGKRRTPIVALTAHAMAEQKSQLLLAGMDDYLSKPVSEAQLAHIINRWLKARNLQKNWLKVENSTEISPSEATLTLEAPKIVDINRSLVLANNKPNLAKDMLSMLLIGLNTDQDNVKLHYSNNEYDALEAVVHRLHGGCCYCGVEALRLAAHDLDKSLQCKDYSSLKEQVEKLDSEIDNLQAWASEHDLDVLFETEEPQTGVLSTK</sequence>
<evidence type="ECO:0000256" key="12">
    <source>
        <dbReference type="PROSITE-ProRule" id="PRU00110"/>
    </source>
</evidence>
<keyword evidence="14" id="KW-0175">Coiled coil</keyword>
<proteinExistence type="predicted"/>
<dbReference type="PROSITE" id="PS50110">
    <property type="entry name" value="RESPONSE_REGULATORY"/>
    <property type="match status" value="1"/>
</dbReference>
<dbReference type="Gene3D" id="1.10.287.130">
    <property type="match status" value="1"/>
</dbReference>
<dbReference type="SMART" id="SM00448">
    <property type="entry name" value="REC"/>
    <property type="match status" value="1"/>
</dbReference>
<protein>
    <recommendedName>
        <fullName evidence="3">histidine kinase</fullName>
        <ecNumber evidence="3">2.7.13.3</ecNumber>
    </recommendedName>
</protein>
<dbReference type="InterPro" id="IPR003594">
    <property type="entry name" value="HATPase_dom"/>
</dbReference>
<evidence type="ECO:0000256" key="8">
    <source>
        <dbReference type="ARBA" id="ARBA00022840"/>
    </source>
</evidence>
<dbReference type="PANTHER" id="PTHR45339">
    <property type="entry name" value="HYBRID SIGNAL TRANSDUCTION HISTIDINE KINASE J"/>
    <property type="match status" value="1"/>
</dbReference>
<dbReference type="EC" id="2.7.13.3" evidence="3"/>
<evidence type="ECO:0000256" key="13">
    <source>
        <dbReference type="PROSITE-ProRule" id="PRU00169"/>
    </source>
</evidence>
<dbReference type="InterPro" id="IPR004358">
    <property type="entry name" value="Sig_transdc_His_kin-like_C"/>
</dbReference>
<dbReference type="InterPro" id="IPR008207">
    <property type="entry name" value="Sig_transdc_His_kin_Hpt_dom"/>
</dbReference>
<keyword evidence="11 15" id="KW-0472">Membrane</keyword>
<dbReference type="CDD" id="cd17546">
    <property type="entry name" value="REC_hyHK_CKI1_RcsC-like"/>
    <property type="match status" value="1"/>
</dbReference>
<keyword evidence="9 15" id="KW-1133">Transmembrane helix</keyword>
<dbReference type="SUPFAM" id="SSF47226">
    <property type="entry name" value="Histidine-containing phosphotransfer domain, HPT domain"/>
    <property type="match status" value="1"/>
</dbReference>
<keyword evidence="8" id="KW-0067">ATP-binding</keyword>
<evidence type="ECO:0000256" key="7">
    <source>
        <dbReference type="ARBA" id="ARBA00022741"/>
    </source>
</evidence>
<evidence type="ECO:0000256" key="11">
    <source>
        <dbReference type="ARBA" id="ARBA00023136"/>
    </source>
</evidence>
<feature type="coiled-coil region" evidence="14">
    <location>
        <begin position="242"/>
        <end position="272"/>
    </location>
</feature>
<evidence type="ECO:0000256" key="1">
    <source>
        <dbReference type="ARBA" id="ARBA00000085"/>
    </source>
</evidence>
<dbReference type="SUPFAM" id="SSF47384">
    <property type="entry name" value="Homodimeric domain of signal transducing histidine kinase"/>
    <property type="match status" value="1"/>
</dbReference>
<dbReference type="PROSITE" id="PS50894">
    <property type="entry name" value="HPT"/>
    <property type="match status" value="1"/>
</dbReference>
<dbReference type="Gene3D" id="1.20.120.160">
    <property type="entry name" value="HPT domain"/>
    <property type="match status" value="1"/>
</dbReference>
<evidence type="ECO:0000256" key="4">
    <source>
        <dbReference type="ARBA" id="ARBA00022475"/>
    </source>
</evidence>
<evidence type="ECO:0000256" key="2">
    <source>
        <dbReference type="ARBA" id="ARBA00004651"/>
    </source>
</evidence>
<dbReference type="InterPro" id="IPR003661">
    <property type="entry name" value="HisK_dim/P_dom"/>
</dbReference>
<comment type="caution">
    <text evidence="19">The sequence shown here is derived from an EMBL/GenBank/DDBJ whole genome shotgun (WGS) entry which is preliminary data.</text>
</comment>
<dbReference type="PANTHER" id="PTHR45339:SF1">
    <property type="entry name" value="HYBRID SIGNAL TRANSDUCTION HISTIDINE KINASE J"/>
    <property type="match status" value="1"/>
</dbReference>
<dbReference type="InterPro" id="IPR036641">
    <property type="entry name" value="HPT_dom_sf"/>
</dbReference>
<keyword evidence="6 15" id="KW-0812">Transmembrane</keyword>
<dbReference type="PROSITE" id="PS50109">
    <property type="entry name" value="HIS_KIN"/>
    <property type="match status" value="1"/>
</dbReference>
<evidence type="ECO:0000256" key="15">
    <source>
        <dbReference type="SAM" id="Phobius"/>
    </source>
</evidence>
<evidence type="ECO:0000256" key="10">
    <source>
        <dbReference type="ARBA" id="ARBA00023012"/>
    </source>
</evidence>
<name>A0ABV8V8T7_9GAMM</name>
<feature type="domain" description="Histidine kinase" evidence="16">
    <location>
        <begin position="286"/>
        <end position="507"/>
    </location>
</feature>
<evidence type="ECO:0000259" key="17">
    <source>
        <dbReference type="PROSITE" id="PS50110"/>
    </source>
</evidence>
<dbReference type="SMART" id="SM00387">
    <property type="entry name" value="HATPase_c"/>
    <property type="match status" value="1"/>
</dbReference>
<evidence type="ECO:0000256" key="9">
    <source>
        <dbReference type="ARBA" id="ARBA00022989"/>
    </source>
</evidence>
<dbReference type="Pfam" id="PF02518">
    <property type="entry name" value="HATPase_c"/>
    <property type="match status" value="1"/>
</dbReference>
<keyword evidence="20" id="KW-1185">Reference proteome</keyword>
<comment type="catalytic activity">
    <reaction evidence="1">
        <text>ATP + protein L-histidine = ADP + protein N-phospho-L-histidine.</text>
        <dbReference type="EC" id="2.7.13.3"/>
    </reaction>
</comment>
<dbReference type="InterPro" id="IPR011006">
    <property type="entry name" value="CheY-like_superfamily"/>
</dbReference>
<keyword evidence="7" id="KW-0547">Nucleotide-binding</keyword>
<evidence type="ECO:0000256" key="14">
    <source>
        <dbReference type="SAM" id="Coils"/>
    </source>
</evidence>
<evidence type="ECO:0000313" key="20">
    <source>
        <dbReference type="Proteomes" id="UP001595840"/>
    </source>
</evidence>
<reference evidence="20" key="1">
    <citation type="journal article" date="2019" name="Int. J. Syst. Evol. Microbiol.">
        <title>The Global Catalogue of Microorganisms (GCM) 10K type strain sequencing project: providing services to taxonomists for standard genome sequencing and annotation.</title>
        <authorList>
            <consortium name="The Broad Institute Genomics Platform"/>
            <consortium name="The Broad Institute Genome Sequencing Center for Infectious Disease"/>
            <person name="Wu L."/>
            <person name="Ma J."/>
        </authorList>
    </citation>
    <scope>NUCLEOTIDE SEQUENCE [LARGE SCALE GENOMIC DNA]</scope>
    <source>
        <strain evidence="20">CECT 8570</strain>
    </source>
</reference>
<feature type="domain" description="HPt" evidence="18">
    <location>
        <begin position="831"/>
        <end position="920"/>
    </location>
</feature>
<dbReference type="PRINTS" id="PR00344">
    <property type="entry name" value="BCTRLSENSOR"/>
</dbReference>
<dbReference type="Gene3D" id="6.10.340.10">
    <property type="match status" value="1"/>
</dbReference>
<evidence type="ECO:0000259" key="16">
    <source>
        <dbReference type="PROSITE" id="PS50109"/>
    </source>
</evidence>
<dbReference type="SUPFAM" id="SSF55874">
    <property type="entry name" value="ATPase domain of HSP90 chaperone/DNA topoisomerase II/histidine kinase"/>
    <property type="match status" value="1"/>
</dbReference>
<evidence type="ECO:0000259" key="18">
    <source>
        <dbReference type="PROSITE" id="PS50894"/>
    </source>
</evidence>
<dbReference type="InterPro" id="IPR036097">
    <property type="entry name" value="HisK_dim/P_sf"/>
</dbReference>
<dbReference type="Pfam" id="PF01627">
    <property type="entry name" value="Hpt"/>
    <property type="match status" value="1"/>
</dbReference>
<dbReference type="InterPro" id="IPR001789">
    <property type="entry name" value="Sig_transdc_resp-reg_receiver"/>
</dbReference>
<feature type="modified residue" description="Phosphohistidine" evidence="12">
    <location>
        <position position="870"/>
    </location>
</feature>
<keyword evidence="5 13" id="KW-0597">Phosphoprotein</keyword>
<dbReference type="InterPro" id="IPR036890">
    <property type="entry name" value="HATPase_C_sf"/>
</dbReference>
<dbReference type="Gene3D" id="3.40.50.2300">
    <property type="match status" value="1"/>
</dbReference>
<dbReference type="EMBL" id="JBHSCX010000021">
    <property type="protein sequence ID" value="MFC4363866.1"/>
    <property type="molecule type" value="Genomic_DNA"/>
</dbReference>
<feature type="domain" description="Response regulatory" evidence="17">
    <location>
        <begin position="669"/>
        <end position="786"/>
    </location>
</feature>
<comment type="subcellular location">
    <subcellularLocation>
        <location evidence="2">Cell membrane</location>
        <topology evidence="2">Multi-pass membrane protein</topology>
    </subcellularLocation>
</comment>
<dbReference type="Gene3D" id="3.30.565.10">
    <property type="entry name" value="Histidine kinase-like ATPase, C-terminal domain"/>
    <property type="match status" value="1"/>
</dbReference>